<dbReference type="Proteomes" id="UP000515871">
    <property type="component" value="Chromosome"/>
</dbReference>
<dbReference type="SUPFAM" id="SSF51126">
    <property type="entry name" value="Pectin lyase-like"/>
    <property type="match status" value="1"/>
</dbReference>
<feature type="compositionally biased region" description="Pro residues" evidence="4">
    <location>
        <begin position="305"/>
        <end position="318"/>
    </location>
</feature>
<evidence type="ECO:0000256" key="1">
    <source>
        <dbReference type="ARBA" id="ARBA00004613"/>
    </source>
</evidence>
<dbReference type="InterPro" id="IPR039448">
    <property type="entry name" value="Beta_helix"/>
</dbReference>
<keyword evidence="2" id="KW-0964">Secreted</keyword>
<organism evidence="6 7">
    <name type="scientific">Aeromicrobium senzhongii</name>
    <dbReference type="NCBI Taxonomy" id="2663859"/>
    <lineage>
        <taxon>Bacteria</taxon>
        <taxon>Bacillati</taxon>
        <taxon>Actinomycetota</taxon>
        <taxon>Actinomycetes</taxon>
        <taxon>Propionibacteriales</taxon>
        <taxon>Nocardioidaceae</taxon>
        <taxon>Aeromicrobium</taxon>
    </lineage>
</organism>
<dbReference type="PANTHER" id="PTHR40088:SF2">
    <property type="entry name" value="SECRETED SUGAR HYDROLASE"/>
    <property type="match status" value="1"/>
</dbReference>
<keyword evidence="3" id="KW-0732">Signal</keyword>
<dbReference type="RefSeq" id="WP_187411753.1">
    <property type="nucleotide sequence ID" value="NZ_CP060587.1"/>
</dbReference>
<feature type="compositionally biased region" description="Low complexity" evidence="4">
    <location>
        <begin position="319"/>
        <end position="328"/>
    </location>
</feature>
<reference evidence="6 7" key="1">
    <citation type="submission" date="2020-08" db="EMBL/GenBank/DDBJ databases">
        <title>Novel species in genus Aeromicrobium.</title>
        <authorList>
            <person name="Zhang G."/>
        </authorList>
    </citation>
    <scope>NUCLEOTIDE SEQUENCE [LARGE SCALE GENOMIC DNA]</scope>
    <source>
        <strain evidence="7">zg-629</strain>
    </source>
</reference>
<gene>
    <name evidence="6" type="ORF">H9L21_03275</name>
</gene>
<protein>
    <submittedName>
        <fullName evidence="6">Right-handed parallel beta-helix repeat-containing protein</fullName>
    </submittedName>
</protein>
<evidence type="ECO:0000259" key="5">
    <source>
        <dbReference type="Pfam" id="PF13229"/>
    </source>
</evidence>
<dbReference type="Gene3D" id="2.160.20.10">
    <property type="entry name" value="Single-stranded right-handed beta-helix, Pectin lyase-like"/>
    <property type="match status" value="2"/>
</dbReference>
<evidence type="ECO:0000313" key="7">
    <source>
        <dbReference type="Proteomes" id="UP000515871"/>
    </source>
</evidence>
<dbReference type="PANTHER" id="PTHR40088">
    <property type="entry name" value="PECTATE LYASE (EUROFUNG)"/>
    <property type="match status" value="1"/>
</dbReference>
<evidence type="ECO:0000256" key="4">
    <source>
        <dbReference type="SAM" id="MobiDB-lite"/>
    </source>
</evidence>
<comment type="subcellular location">
    <subcellularLocation>
        <location evidence="1">Secreted</location>
    </subcellularLocation>
</comment>
<keyword evidence="7" id="KW-1185">Reference proteome</keyword>
<dbReference type="InterPro" id="IPR052052">
    <property type="entry name" value="Polysaccharide_Lyase_9"/>
</dbReference>
<name>A0ABX6SXI7_9ACTN</name>
<evidence type="ECO:0000256" key="3">
    <source>
        <dbReference type="ARBA" id="ARBA00022729"/>
    </source>
</evidence>
<feature type="domain" description="Right handed beta helix" evidence="5">
    <location>
        <begin position="557"/>
        <end position="715"/>
    </location>
</feature>
<evidence type="ECO:0000256" key="2">
    <source>
        <dbReference type="ARBA" id="ARBA00022525"/>
    </source>
</evidence>
<dbReference type="InterPro" id="IPR012334">
    <property type="entry name" value="Pectin_lyas_fold"/>
</dbReference>
<accession>A0ABX6SXI7</accession>
<dbReference type="InterPro" id="IPR011050">
    <property type="entry name" value="Pectin_lyase_fold/virulence"/>
</dbReference>
<dbReference type="InterPro" id="IPR006626">
    <property type="entry name" value="PbH1"/>
</dbReference>
<dbReference type="EMBL" id="CP060587">
    <property type="protein sequence ID" value="QNL94985.1"/>
    <property type="molecule type" value="Genomic_DNA"/>
</dbReference>
<dbReference type="Pfam" id="PF13229">
    <property type="entry name" value="Beta_helix"/>
    <property type="match status" value="1"/>
</dbReference>
<feature type="region of interest" description="Disordered" evidence="4">
    <location>
        <begin position="296"/>
        <end position="335"/>
    </location>
</feature>
<sequence length="882" mass="91267">MAARIAPDQRLSVEFTATGGAVVELKARAWASGASIPSWQAIAVDSSASRIAAGSPGLAFKSSSRSARTTVRVDQFRASDISASAAVPGTARHLADDFARRWTEGWGASTSGSMYTTGAPGRLLVDGAQGVATVESGKSAAAVAEGLTLGDATIKADVTVATEQRGGGATTAVILRRSALGYYYEARLRHIAGGRVGLSLHRVAGSSTAMIGAEKVVLASVPVNRTLTVEFSAIGDSKVDLRARAWLTGAAAPAWQVTGVDSSDDRLRAAGAPGLKFAVPDDGVATVIRVDNVATAKADTSASPTPRPTPTTPSPTPTAPATTATTPAPTTPAPVTPAAVGSLPVGKASYPVPSGAIFVAAKGSRAGAGTKADPYGSLGFALEKAKPGSTLVLRGGTYQESVLIDKSKSGITVQNFPGEAVWFDGSKSVANWTASGSRWVASGWTSLFDHRIMAGSTDETSRWVDPARPLASHPDQVWVGGKALTQVASESAVSAGKFFVDKAGKRLVIGDDPRGKAIRASALTRAIEVHAQDSVLRGFGVRRYATAKNQFAAVIAGVPGIEFENVVVTENAWVGIAAWAAGQRYRNVTVSENGIMGFGGNNTNDLVIENSEFRGNNAQGFKPTPIAAGIKITRAKGVVLRDNVVANTSFAGGVWFDVSSSKLQIVGNSVSGNAAGVMVELSEDALIADNHIFDNSGTGVRVQASGSVDVWNNTIVGNPRPFAVWADERRQEVPALVATIPWVVDDIDFHNNVVSMTGSNTCPILTQDESQIMVGDDFGITSDNNAFHRPSAYSPANFACWANGVFQVESFKNLQQFREGTGNDKSSILTEGAPIVDATGVVDAANRARAGSIALGLPAVIAEATGQRTGTKALGAFTGRHG</sequence>
<evidence type="ECO:0000313" key="6">
    <source>
        <dbReference type="EMBL" id="QNL94985.1"/>
    </source>
</evidence>
<proteinExistence type="predicted"/>
<dbReference type="SMART" id="SM00710">
    <property type="entry name" value="PbH1"/>
    <property type="match status" value="6"/>
</dbReference>